<dbReference type="CDD" id="cd00950">
    <property type="entry name" value="DHDPS"/>
    <property type="match status" value="1"/>
</dbReference>
<keyword evidence="6" id="KW-0220">Diaminopimelate biosynthesis</keyword>
<name>A0A6J7E1E7_9ZZZZ</name>
<dbReference type="NCBIfam" id="TIGR00674">
    <property type="entry name" value="dapA"/>
    <property type="match status" value="1"/>
</dbReference>
<dbReference type="PIRSF" id="PIRSF001365">
    <property type="entry name" value="DHDPS"/>
    <property type="match status" value="1"/>
</dbReference>
<evidence type="ECO:0000256" key="9">
    <source>
        <dbReference type="ARBA" id="ARBA00023270"/>
    </source>
</evidence>
<evidence type="ECO:0000256" key="5">
    <source>
        <dbReference type="ARBA" id="ARBA00022605"/>
    </source>
</evidence>
<dbReference type="EC" id="4.3.3.7" evidence="3"/>
<evidence type="ECO:0000256" key="6">
    <source>
        <dbReference type="ARBA" id="ARBA00022915"/>
    </source>
</evidence>
<evidence type="ECO:0000256" key="2">
    <source>
        <dbReference type="ARBA" id="ARBA00005120"/>
    </source>
</evidence>
<dbReference type="GO" id="GO:0008840">
    <property type="term" value="F:4-hydroxy-tetrahydrodipicolinate synthase activity"/>
    <property type="evidence" value="ECO:0007669"/>
    <property type="project" value="UniProtKB-EC"/>
</dbReference>
<keyword evidence="5" id="KW-0028">Amino-acid biosynthesis</keyword>
<dbReference type="PRINTS" id="PR00146">
    <property type="entry name" value="DHPICSNTHASE"/>
</dbReference>
<evidence type="ECO:0000313" key="11">
    <source>
        <dbReference type="EMBL" id="CAB4875075.1"/>
    </source>
</evidence>
<evidence type="ECO:0000256" key="4">
    <source>
        <dbReference type="ARBA" id="ARBA00022490"/>
    </source>
</evidence>
<dbReference type="Pfam" id="PF00701">
    <property type="entry name" value="DHDPS"/>
    <property type="match status" value="1"/>
</dbReference>
<dbReference type="InterPro" id="IPR013785">
    <property type="entry name" value="Aldolase_TIM"/>
</dbReference>
<dbReference type="GO" id="GO:0019877">
    <property type="term" value="P:diaminopimelate biosynthetic process"/>
    <property type="evidence" value="ECO:0007669"/>
    <property type="project" value="UniProtKB-KW"/>
</dbReference>
<keyword evidence="7" id="KW-0457">Lysine biosynthesis</keyword>
<dbReference type="PROSITE" id="PS00666">
    <property type="entry name" value="DHDPS_2"/>
    <property type="match status" value="1"/>
</dbReference>
<reference evidence="11" key="1">
    <citation type="submission" date="2020-05" db="EMBL/GenBank/DDBJ databases">
        <authorList>
            <person name="Chiriac C."/>
            <person name="Salcher M."/>
            <person name="Ghai R."/>
            <person name="Kavagutti S V."/>
        </authorList>
    </citation>
    <scope>NUCLEOTIDE SEQUENCE</scope>
</reference>
<dbReference type="SUPFAM" id="SSF51569">
    <property type="entry name" value="Aldolase"/>
    <property type="match status" value="1"/>
</dbReference>
<dbReference type="InterPro" id="IPR020625">
    <property type="entry name" value="Schiff_base-form_aldolases_AS"/>
</dbReference>
<evidence type="ECO:0000256" key="1">
    <source>
        <dbReference type="ARBA" id="ARBA00003294"/>
    </source>
</evidence>
<protein>
    <recommendedName>
        <fullName evidence="3">4-hydroxy-tetrahydrodipicolinate synthase</fullName>
        <ecNumber evidence="3">4.3.3.7</ecNumber>
    </recommendedName>
</protein>
<dbReference type="UniPathway" id="UPA00034">
    <property type="reaction ID" value="UER00017"/>
</dbReference>
<evidence type="ECO:0000256" key="8">
    <source>
        <dbReference type="ARBA" id="ARBA00023239"/>
    </source>
</evidence>
<evidence type="ECO:0000256" key="3">
    <source>
        <dbReference type="ARBA" id="ARBA00012086"/>
    </source>
</evidence>
<comment type="catalytic activity">
    <reaction evidence="10">
        <text>L-aspartate 4-semialdehyde + pyruvate = (2S,4S)-4-hydroxy-2,3,4,5-tetrahydrodipicolinate + H2O + H(+)</text>
        <dbReference type="Rhea" id="RHEA:34171"/>
        <dbReference type="ChEBI" id="CHEBI:15361"/>
        <dbReference type="ChEBI" id="CHEBI:15377"/>
        <dbReference type="ChEBI" id="CHEBI:15378"/>
        <dbReference type="ChEBI" id="CHEBI:67139"/>
        <dbReference type="ChEBI" id="CHEBI:537519"/>
        <dbReference type="EC" id="4.3.3.7"/>
    </reaction>
</comment>
<dbReference type="GO" id="GO:0009089">
    <property type="term" value="P:lysine biosynthetic process via diaminopimelate"/>
    <property type="evidence" value="ECO:0007669"/>
    <property type="project" value="UniProtKB-UniPathway"/>
</dbReference>
<dbReference type="EMBL" id="CAFBLN010000047">
    <property type="protein sequence ID" value="CAB4875075.1"/>
    <property type="molecule type" value="Genomic_DNA"/>
</dbReference>
<evidence type="ECO:0000256" key="7">
    <source>
        <dbReference type="ARBA" id="ARBA00023154"/>
    </source>
</evidence>
<proteinExistence type="inferred from homology"/>
<dbReference type="PROSITE" id="PS00665">
    <property type="entry name" value="DHDPS_1"/>
    <property type="match status" value="1"/>
</dbReference>
<dbReference type="InterPro" id="IPR005263">
    <property type="entry name" value="DapA"/>
</dbReference>
<dbReference type="Gene3D" id="3.20.20.70">
    <property type="entry name" value="Aldolase class I"/>
    <property type="match status" value="1"/>
</dbReference>
<dbReference type="InterPro" id="IPR020624">
    <property type="entry name" value="Schiff_base-form_aldolases_CS"/>
</dbReference>
<accession>A0A6J7E1E7</accession>
<comment type="pathway">
    <text evidence="2">Amino-acid biosynthesis; L-lysine biosynthesis via DAP pathway; (S)-tetrahydrodipicolinate from L-aspartate: step 3/4.</text>
</comment>
<dbReference type="PANTHER" id="PTHR12128:SF66">
    <property type="entry name" value="4-HYDROXY-2-OXOGLUTARATE ALDOLASE, MITOCHONDRIAL"/>
    <property type="match status" value="1"/>
</dbReference>
<dbReference type="AlphaFoldDB" id="A0A6J7E1E7"/>
<dbReference type="SMART" id="SM01130">
    <property type="entry name" value="DHDPS"/>
    <property type="match status" value="1"/>
</dbReference>
<gene>
    <name evidence="11" type="ORF">UFOPK3381_01032</name>
</gene>
<organism evidence="11">
    <name type="scientific">freshwater metagenome</name>
    <dbReference type="NCBI Taxonomy" id="449393"/>
    <lineage>
        <taxon>unclassified sequences</taxon>
        <taxon>metagenomes</taxon>
        <taxon>ecological metagenomes</taxon>
    </lineage>
</organism>
<keyword evidence="8" id="KW-0456">Lyase</keyword>
<sequence length="286" mass="28894">MVTPFNGDGSVNYDVARDVARFLVANGSDGIVVAGSTGEGGSLSDEEKLNLFSCVAQAVTVPVLAGSTSGDTACSVSLTAAASATGVQGILASTPAYSRPSQSGIAAHLGAIAASTTLPVMVYDIPSRTGRKIAAATTIGLAQKHGNVVALKDASGDLVSAAHVKATLGTGFDLYSGDDALVLPFMSVGAVGVVSVASHWAGPEFTAMIEAFLSGNQVRALELNERLATSCTFEGTETYPNPLPSKAAMAVLGFAVGSCRLPLGPGDDELMQQATTIVNSLLGQRD</sequence>
<dbReference type="PANTHER" id="PTHR12128">
    <property type="entry name" value="DIHYDRODIPICOLINATE SYNTHASE"/>
    <property type="match status" value="1"/>
</dbReference>
<keyword evidence="4" id="KW-0963">Cytoplasm</keyword>
<evidence type="ECO:0000256" key="10">
    <source>
        <dbReference type="ARBA" id="ARBA00047836"/>
    </source>
</evidence>
<comment type="function">
    <text evidence="1">Catalyzes the condensation of (S)-aspartate-beta-semialdehyde [(S)-ASA] and pyruvate to 4-hydroxy-tetrahydrodipicolinate (HTPA).</text>
</comment>
<keyword evidence="9" id="KW-0704">Schiff base</keyword>
<dbReference type="GO" id="GO:0005829">
    <property type="term" value="C:cytosol"/>
    <property type="evidence" value="ECO:0007669"/>
    <property type="project" value="TreeGrafter"/>
</dbReference>
<dbReference type="HAMAP" id="MF_00418">
    <property type="entry name" value="DapA"/>
    <property type="match status" value="1"/>
</dbReference>
<dbReference type="InterPro" id="IPR002220">
    <property type="entry name" value="DapA-like"/>
</dbReference>